<gene>
    <name evidence="8" type="ORF">PAUS00366_LOCUS4067</name>
</gene>
<dbReference type="InterPro" id="IPR005123">
    <property type="entry name" value="Oxoglu/Fe-dep_dioxygenase_dom"/>
</dbReference>
<keyword evidence="3" id="KW-0223">Dioxygenase</keyword>
<dbReference type="GO" id="GO:0005506">
    <property type="term" value="F:iron ion binding"/>
    <property type="evidence" value="ECO:0007669"/>
    <property type="project" value="InterPro"/>
</dbReference>
<dbReference type="FunFam" id="2.60.120.620:FF:000075">
    <property type="entry name" value="Predicted protein"/>
    <property type="match status" value="1"/>
</dbReference>
<comment type="cofactor">
    <cofactor evidence="1">
        <name>L-ascorbate</name>
        <dbReference type="ChEBI" id="CHEBI:38290"/>
    </cofactor>
</comment>
<evidence type="ECO:0000256" key="4">
    <source>
        <dbReference type="ARBA" id="ARBA00023002"/>
    </source>
</evidence>
<keyword evidence="6" id="KW-0732">Signal</keyword>
<dbReference type="AlphaFoldDB" id="A0A7S4ACP4"/>
<dbReference type="SMART" id="SM00702">
    <property type="entry name" value="P4Hc"/>
    <property type="match status" value="1"/>
</dbReference>
<accession>A0A7S4ACP4</accession>
<reference evidence="8" key="1">
    <citation type="submission" date="2021-01" db="EMBL/GenBank/DDBJ databases">
        <authorList>
            <person name="Corre E."/>
            <person name="Pelletier E."/>
            <person name="Niang G."/>
            <person name="Scheremetjew M."/>
            <person name="Finn R."/>
            <person name="Kale V."/>
            <person name="Holt S."/>
            <person name="Cochrane G."/>
            <person name="Meng A."/>
            <person name="Brown T."/>
            <person name="Cohen L."/>
        </authorList>
    </citation>
    <scope>NUCLEOTIDE SEQUENCE</scope>
    <source>
        <strain evidence="8">10249 10 AB</strain>
    </source>
</reference>
<evidence type="ECO:0000256" key="6">
    <source>
        <dbReference type="SAM" id="SignalP"/>
    </source>
</evidence>
<dbReference type="EMBL" id="HBIX01005120">
    <property type="protein sequence ID" value="CAE0711330.1"/>
    <property type="molecule type" value="Transcribed_RNA"/>
</dbReference>
<evidence type="ECO:0000256" key="3">
    <source>
        <dbReference type="ARBA" id="ARBA00022964"/>
    </source>
</evidence>
<evidence type="ECO:0000256" key="5">
    <source>
        <dbReference type="ARBA" id="ARBA00023004"/>
    </source>
</evidence>
<dbReference type="InterPro" id="IPR045054">
    <property type="entry name" value="P4HA-like"/>
</dbReference>
<feature type="chain" id="PRO_5030773157" description="Fe2OG dioxygenase domain-containing protein" evidence="6">
    <location>
        <begin position="26"/>
        <end position="520"/>
    </location>
</feature>
<keyword evidence="4" id="KW-0560">Oxidoreductase</keyword>
<dbReference type="InterPro" id="IPR044862">
    <property type="entry name" value="Pro_4_hyd_alph_FE2OG_OXY"/>
</dbReference>
<dbReference type="PANTHER" id="PTHR10869:SF226">
    <property type="entry name" value="PROLYL 4-HYDROXYLASE ALPHA SUBUNIT DOMAIN-CONTAINING PROTEIN"/>
    <property type="match status" value="1"/>
</dbReference>
<keyword evidence="5" id="KW-0408">Iron</keyword>
<dbReference type="GO" id="GO:0005783">
    <property type="term" value="C:endoplasmic reticulum"/>
    <property type="evidence" value="ECO:0007669"/>
    <property type="project" value="TreeGrafter"/>
</dbReference>
<evidence type="ECO:0000256" key="2">
    <source>
        <dbReference type="ARBA" id="ARBA00022723"/>
    </source>
</evidence>
<proteinExistence type="predicted"/>
<feature type="domain" description="Fe2OG dioxygenase" evidence="7">
    <location>
        <begin position="341"/>
        <end position="453"/>
    </location>
</feature>
<evidence type="ECO:0000259" key="7">
    <source>
        <dbReference type="PROSITE" id="PS51471"/>
    </source>
</evidence>
<evidence type="ECO:0000256" key="1">
    <source>
        <dbReference type="ARBA" id="ARBA00001961"/>
    </source>
</evidence>
<keyword evidence="2" id="KW-0479">Metal-binding</keyword>
<protein>
    <recommendedName>
        <fullName evidence="7">Fe2OG dioxygenase domain-containing protein</fullName>
    </recommendedName>
</protein>
<dbReference type="Gene3D" id="2.60.120.620">
    <property type="entry name" value="q2cbj1_9rhob like domain"/>
    <property type="match status" value="1"/>
</dbReference>
<evidence type="ECO:0000313" key="8">
    <source>
        <dbReference type="EMBL" id="CAE0711330.1"/>
    </source>
</evidence>
<dbReference type="PANTHER" id="PTHR10869">
    <property type="entry name" value="PROLYL 4-HYDROXYLASE ALPHA SUBUNIT"/>
    <property type="match status" value="1"/>
</dbReference>
<dbReference type="GO" id="GO:0004656">
    <property type="term" value="F:procollagen-proline 4-dioxygenase activity"/>
    <property type="evidence" value="ECO:0007669"/>
    <property type="project" value="TreeGrafter"/>
</dbReference>
<dbReference type="InterPro" id="IPR006620">
    <property type="entry name" value="Pro_4_hyd_alph"/>
</dbReference>
<feature type="signal peptide" evidence="6">
    <location>
        <begin position="1"/>
        <end position="25"/>
    </location>
</feature>
<dbReference type="PROSITE" id="PS51471">
    <property type="entry name" value="FE2OG_OXY"/>
    <property type="match status" value="1"/>
</dbReference>
<dbReference type="Pfam" id="PF13640">
    <property type="entry name" value="2OG-FeII_Oxy_3"/>
    <property type="match status" value="1"/>
</dbReference>
<organism evidence="8">
    <name type="scientific">Pseudo-nitzschia australis</name>
    <dbReference type="NCBI Taxonomy" id="44445"/>
    <lineage>
        <taxon>Eukaryota</taxon>
        <taxon>Sar</taxon>
        <taxon>Stramenopiles</taxon>
        <taxon>Ochrophyta</taxon>
        <taxon>Bacillariophyta</taxon>
        <taxon>Bacillariophyceae</taxon>
        <taxon>Bacillariophycidae</taxon>
        <taxon>Bacillariales</taxon>
        <taxon>Bacillariaceae</taxon>
        <taxon>Pseudo-nitzschia</taxon>
    </lineage>
</organism>
<name>A0A7S4ACP4_9STRA</name>
<sequence length="520" mass="57873">MKIKKLLVSFAFSVAAFSVAAFAAADVNLQFDNRSEDYLSLHWINPNTKATVPIKTDILPRSKFGANSFLAHQFEVRQEVNPETGLCGNGDEECKIAYFQVTESPVQNFIIENDLKIETVKISPTQRKNSLLDQINLDDVEDPTDTLATCKEQATRRLAELNGVDDTKATMEQIHKKLHDCMTVGLAPSIKASINEVEFERSLRLEASGIAENFTCVDVDLESSPDVETEEWLSPIDGATRTVHKKLNRTASRIHVIENFASPGECDAMEAEAAKNLHIASTADGKGGTRISSSRKAMQAGIRPLFTDDGKPLNDNLISILSGRVYEYTNHVLDLNITHHGQEPLMSIQYFGRGKHDIEPDRYTPHCDGRCNGEQHIYGGRMATMVIYCTIPEKGGFTNFQNSNVHVKPNSGSAVFFSYFDPLTNVTDNGLTQHSGCPVYEGEKKIITQWVRYGVSTETPHDAFNTCKYCIISSNNLVLILILILIAFSDDDEKNQVPQQIFVIFLFLLVVTILRSQDGE</sequence>
<dbReference type="GO" id="GO:0031418">
    <property type="term" value="F:L-ascorbic acid binding"/>
    <property type="evidence" value="ECO:0007669"/>
    <property type="project" value="InterPro"/>
</dbReference>